<dbReference type="OrthoDB" id="7064009at2"/>
<evidence type="ECO:0000256" key="2">
    <source>
        <dbReference type="ARBA" id="ARBA00023002"/>
    </source>
</evidence>
<name>A0A0D8B7N9_9ACTN</name>
<dbReference type="PANTHER" id="PTHR24321">
    <property type="entry name" value="DEHYDROGENASES, SHORT CHAIN"/>
    <property type="match status" value="1"/>
</dbReference>
<dbReference type="NCBIfam" id="NF009466">
    <property type="entry name" value="PRK12826.1-2"/>
    <property type="match status" value="1"/>
</dbReference>
<dbReference type="RefSeq" id="WP_044888194.1">
    <property type="nucleotide sequence ID" value="NZ_JYFN01000077.1"/>
</dbReference>
<evidence type="ECO:0000313" key="3">
    <source>
        <dbReference type="EMBL" id="KJE19949.1"/>
    </source>
</evidence>
<evidence type="ECO:0008006" key="5">
    <source>
        <dbReference type="Google" id="ProtNLM"/>
    </source>
</evidence>
<reference evidence="4" key="1">
    <citation type="submission" date="2015-02" db="EMBL/GenBank/DDBJ databases">
        <title>Draft Genome of Frankia sp. CpI1-S.</title>
        <authorList>
            <person name="Oshone R.T."/>
            <person name="Ngom M."/>
            <person name="Ghodhbane-Gtari F."/>
            <person name="Gtari M."/>
            <person name="Morris K."/>
            <person name="Thomas K."/>
            <person name="Sen A."/>
            <person name="Tisa L.S."/>
        </authorList>
    </citation>
    <scope>NUCLEOTIDE SEQUENCE [LARGE SCALE GENOMIC DNA]</scope>
    <source>
        <strain evidence="4">CpI1-S</strain>
    </source>
</reference>
<comment type="similarity">
    <text evidence="1">Belongs to the short-chain dehydrogenases/reductases (SDR) family.</text>
</comment>
<reference evidence="3 4" key="2">
    <citation type="journal article" date="2016" name="Genome Announc.">
        <title>Permanent Draft Genome Sequences for Two Variants of Frankia sp. Strain CpI1, the First Frankia Strain Isolated from Root Nodules of Comptonia peregrina.</title>
        <authorList>
            <person name="Oshone R."/>
            <person name="Hurst S.G.IV."/>
            <person name="Abebe-Akele F."/>
            <person name="Simpson S."/>
            <person name="Morris K."/>
            <person name="Thomas W.K."/>
            <person name="Tisa L.S."/>
        </authorList>
    </citation>
    <scope>NUCLEOTIDE SEQUENCE [LARGE SCALE GENOMIC DNA]</scope>
    <source>
        <strain evidence="4">CpI1-S</strain>
    </source>
</reference>
<dbReference type="PANTHER" id="PTHR24321:SF8">
    <property type="entry name" value="ESTRADIOL 17-BETA-DEHYDROGENASE 8-RELATED"/>
    <property type="match status" value="1"/>
</dbReference>
<sequence>MSFDGAGVVVTGAGSGLGRAVSLRLAADGAQVVVSDIDEKGGQETVQRIADHGGKATFVAANVADPASVTELFDTAVSVLGGLDMAVNNAGVAHAPTDLHLLSVEDWDRVLGVDLRGVFLCMRAELGHMVDAGHGRIVNMASNAGVKNAPSMAGYTAAKHGVVGLTKNAALQYARRNIRVNAVCPGTILTEGLAGYGPEQQAEWASLVPMGRIGTPEEVAGSVAYLLSDEAGFITGHSLLIDGGLMWD</sequence>
<dbReference type="PRINTS" id="PR00081">
    <property type="entry name" value="GDHRDH"/>
</dbReference>
<dbReference type="InterPro" id="IPR002347">
    <property type="entry name" value="SDR_fam"/>
</dbReference>
<dbReference type="PRINTS" id="PR00080">
    <property type="entry name" value="SDRFAMILY"/>
</dbReference>
<dbReference type="SUPFAM" id="SSF51735">
    <property type="entry name" value="NAD(P)-binding Rossmann-fold domains"/>
    <property type="match status" value="1"/>
</dbReference>
<keyword evidence="4" id="KW-1185">Reference proteome</keyword>
<keyword evidence="2" id="KW-0560">Oxidoreductase</keyword>
<dbReference type="PROSITE" id="PS00061">
    <property type="entry name" value="ADH_SHORT"/>
    <property type="match status" value="1"/>
</dbReference>
<protein>
    <recommendedName>
        <fullName evidence="5">3-oxoacyl-[acyl-carrier-protein] reductase</fullName>
    </recommendedName>
</protein>
<accession>A0A0D8B7N9</accession>
<dbReference type="GO" id="GO:0016491">
    <property type="term" value="F:oxidoreductase activity"/>
    <property type="evidence" value="ECO:0007669"/>
    <property type="project" value="UniProtKB-KW"/>
</dbReference>
<dbReference type="PATRIC" id="fig|1502723.3.peg.6377"/>
<dbReference type="Proteomes" id="UP000032545">
    <property type="component" value="Unassembled WGS sequence"/>
</dbReference>
<proteinExistence type="inferred from homology"/>
<dbReference type="Pfam" id="PF13561">
    <property type="entry name" value="adh_short_C2"/>
    <property type="match status" value="1"/>
</dbReference>
<evidence type="ECO:0000313" key="4">
    <source>
        <dbReference type="Proteomes" id="UP000032545"/>
    </source>
</evidence>
<dbReference type="NCBIfam" id="NF005559">
    <property type="entry name" value="PRK07231.1"/>
    <property type="match status" value="1"/>
</dbReference>
<dbReference type="EMBL" id="JYFN01000077">
    <property type="protein sequence ID" value="KJE19949.1"/>
    <property type="molecule type" value="Genomic_DNA"/>
</dbReference>
<comment type="caution">
    <text evidence="3">The sequence shown here is derived from an EMBL/GenBank/DDBJ whole genome shotgun (WGS) entry which is preliminary data.</text>
</comment>
<dbReference type="Gene3D" id="3.40.50.720">
    <property type="entry name" value="NAD(P)-binding Rossmann-like Domain"/>
    <property type="match status" value="1"/>
</dbReference>
<gene>
    <name evidence="3" type="ORF">FF36_05758</name>
</gene>
<organism evidence="3 4">
    <name type="scientific">Frankia torreyi</name>
    <dbReference type="NCBI Taxonomy" id="1856"/>
    <lineage>
        <taxon>Bacteria</taxon>
        <taxon>Bacillati</taxon>
        <taxon>Actinomycetota</taxon>
        <taxon>Actinomycetes</taxon>
        <taxon>Frankiales</taxon>
        <taxon>Frankiaceae</taxon>
        <taxon>Frankia</taxon>
    </lineage>
</organism>
<dbReference type="AlphaFoldDB" id="A0A0D8B7N9"/>
<dbReference type="InterPro" id="IPR020904">
    <property type="entry name" value="Sc_DH/Rdtase_CS"/>
</dbReference>
<dbReference type="FunFam" id="3.40.50.720:FF:000084">
    <property type="entry name" value="Short-chain dehydrogenase reductase"/>
    <property type="match status" value="1"/>
</dbReference>
<evidence type="ECO:0000256" key="1">
    <source>
        <dbReference type="ARBA" id="ARBA00006484"/>
    </source>
</evidence>
<dbReference type="InterPro" id="IPR036291">
    <property type="entry name" value="NAD(P)-bd_dom_sf"/>
</dbReference>